<name>A0A1C6ULY4_9ACTN</name>
<sequence length="213" mass="23014">MTRWTESIELPSAWVHAYGPRVCARHGEPAEDLRRVTLRPKMPAWVWICAVVAGGTLGFACGVFAAVPVALLTAIVERQVRKPMNVPGWPYCPRCFTLHRISVVGTAAVVLGLATYVLGFALFLLGVLRHSPGVPSDGTLALIMVGSLLALAGALTRPWFSWQKLAGAHVSRDHGIVRVVAHGRFAADVRERLTARTGRARGGRDLLQADPRG</sequence>
<reference evidence="3" key="1">
    <citation type="submission" date="2016-06" db="EMBL/GenBank/DDBJ databases">
        <authorList>
            <person name="Varghese N."/>
            <person name="Submissions Spin"/>
        </authorList>
    </citation>
    <scope>NUCLEOTIDE SEQUENCE [LARGE SCALE GENOMIC DNA]</scope>
    <source>
        <strain evidence="3">DSM 44151</strain>
    </source>
</reference>
<dbReference type="GeneID" id="43278574"/>
<dbReference type="AlphaFoldDB" id="A0A1C6ULY4"/>
<dbReference type="STRING" id="47854.GA0070603_1917"/>
<feature type="transmembrane region" description="Helical" evidence="1">
    <location>
        <begin position="103"/>
        <end position="128"/>
    </location>
</feature>
<gene>
    <name evidence="2" type="ORF">GA0070603_1917</name>
</gene>
<feature type="transmembrane region" description="Helical" evidence="1">
    <location>
        <begin position="44"/>
        <end position="75"/>
    </location>
</feature>
<dbReference type="Proteomes" id="UP000198605">
    <property type="component" value="Unassembled WGS sequence"/>
</dbReference>
<dbReference type="OrthoDB" id="3301819at2"/>
<feature type="transmembrane region" description="Helical" evidence="1">
    <location>
        <begin position="140"/>
        <end position="160"/>
    </location>
</feature>
<keyword evidence="3" id="KW-1185">Reference proteome</keyword>
<keyword evidence="1" id="KW-0472">Membrane</keyword>
<keyword evidence="1" id="KW-0812">Transmembrane</keyword>
<keyword evidence="1" id="KW-1133">Transmembrane helix</keyword>
<dbReference type="EMBL" id="FMIB01000002">
    <property type="protein sequence ID" value="SCL55008.1"/>
    <property type="molecule type" value="Genomic_DNA"/>
</dbReference>
<protein>
    <submittedName>
        <fullName evidence="2">Uncharacterized protein</fullName>
    </submittedName>
</protein>
<dbReference type="RefSeq" id="WP_091310401.1">
    <property type="nucleotide sequence ID" value="NZ_FMIB01000002.1"/>
</dbReference>
<evidence type="ECO:0000313" key="3">
    <source>
        <dbReference type="Proteomes" id="UP000198605"/>
    </source>
</evidence>
<accession>A0A1C6ULY4</accession>
<proteinExistence type="predicted"/>
<evidence type="ECO:0000256" key="1">
    <source>
        <dbReference type="SAM" id="Phobius"/>
    </source>
</evidence>
<organism evidence="2 3">
    <name type="scientific">Micromonospora chersina</name>
    <dbReference type="NCBI Taxonomy" id="47854"/>
    <lineage>
        <taxon>Bacteria</taxon>
        <taxon>Bacillati</taxon>
        <taxon>Actinomycetota</taxon>
        <taxon>Actinomycetes</taxon>
        <taxon>Micromonosporales</taxon>
        <taxon>Micromonosporaceae</taxon>
        <taxon>Micromonospora</taxon>
    </lineage>
</organism>
<evidence type="ECO:0000313" key="2">
    <source>
        <dbReference type="EMBL" id="SCL55008.1"/>
    </source>
</evidence>